<dbReference type="Proteomes" id="UP000252139">
    <property type="component" value="Unassembled WGS sequence"/>
</dbReference>
<sequence length="81" mass="9266">RSAVVKVKEDEALRREICVKDDGNFYNLQAFHANIITLFCKLRKDDRVRIEGSMTIYTRVNASGYSTCTRRVAVTRLGVLI</sequence>
<proteinExistence type="predicted"/>
<evidence type="ECO:0000313" key="2">
    <source>
        <dbReference type="Proteomes" id="UP000252139"/>
    </source>
</evidence>
<name>A0A367IZI9_RHIAZ</name>
<reference evidence="1 2" key="1">
    <citation type="journal article" date="2018" name="G3 (Bethesda)">
        <title>Phylogenetic and Phylogenomic Definition of Rhizopus Species.</title>
        <authorList>
            <person name="Gryganskyi A.P."/>
            <person name="Golan J."/>
            <person name="Dolatabadi S."/>
            <person name="Mondo S."/>
            <person name="Robb S."/>
            <person name="Idnurm A."/>
            <person name="Muszewska A."/>
            <person name="Steczkiewicz K."/>
            <person name="Masonjones S."/>
            <person name="Liao H.L."/>
            <person name="Gajdeczka M.T."/>
            <person name="Anike F."/>
            <person name="Vuek A."/>
            <person name="Anishchenko I.M."/>
            <person name="Voigt K."/>
            <person name="de Hoog G.S."/>
            <person name="Smith M.E."/>
            <person name="Heitman J."/>
            <person name="Vilgalys R."/>
            <person name="Stajich J.E."/>
        </authorList>
    </citation>
    <scope>NUCLEOTIDE SEQUENCE [LARGE SCALE GENOMIC DNA]</scope>
    <source>
        <strain evidence="1 2">CBS 357.93</strain>
    </source>
</reference>
<feature type="non-terminal residue" evidence="1">
    <location>
        <position position="1"/>
    </location>
</feature>
<evidence type="ECO:0000313" key="1">
    <source>
        <dbReference type="EMBL" id="RCH83092.1"/>
    </source>
</evidence>
<accession>A0A367IZI9</accession>
<keyword evidence="2" id="KW-1185">Reference proteome</keyword>
<organism evidence="1 2">
    <name type="scientific">Rhizopus azygosporus</name>
    <name type="common">Rhizopus microsporus var. azygosporus</name>
    <dbReference type="NCBI Taxonomy" id="86630"/>
    <lineage>
        <taxon>Eukaryota</taxon>
        <taxon>Fungi</taxon>
        <taxon>Fungi incertae sedis</taxon>
        <taxon>Mucoromycota</taxon>
        <taxon>Mucoromycotina</taxon>
        <taxon>Mucoromycetes</taxon>
        <taxon>Mucorales</taxon>
        <taxon>Mucorineae</taxon>
        <taxon>Rhizopodaceae</taxon>
        <taxon>Rhizopus</taxon>
    </lineage>
</organism>
<dbReference type="EMBL" id="PJQL01002777">
    <property type="protein sequence ID" value="RCH83092.1"/>
    <property type="molecule type" value="Genomic_DNA"/>
</dbReference>
<comment type="caution">
    <text evidence="1">The sequence shown here is derived from an EMBL/GenBank/DDBJ whole genome shotgun (WGS) entry which is preliminary data.</text>
</comment>
<dbReference type="AlphaFoldDB" id="A0A367IZI9"/>
<protein>
    <submittedName>
        <fullName evidence="1">Uncharacterized protein</fullName>
    </submittedName>
</protein>
<gene>
    <name evidence="1" type="ORF">CU097_007750</name>
</gene>